<evidence type="ECO:0000313" key="1">
    <source>
        <dbReference type="EMBL" id="KAJ5080146.1"/>
    </source>
</evidence>
<name>A0A9Q0LWX9_ANAIG</name>
<evidence type="ECO:0000313" key="2">
    <source>
        <dbReference type="Proteomes" id="UP001149090"/>
    </source>
</evidence>
<dbReference type="OrthoDB" id="8068875at2759"/>
<dbReference type="Proteomes" id="UP001149090">
    <property type="component" value="Unassembled WGS sequence"/>
</dbReference>
<dbReference type="EMBL" id="JAPDFW010000012">
    <property type="protein sequence ID" value="KAJ5080146.1"/>
    <property type="molecule type" value="Genomic_DNA"/>
</dbReference>
<proteinExistence type="predicted"/>
<gene>
    <name evidence="1" type="ORF">M0811_14091</name>
</gene>
<keyword evidence="2" id="KW-1185">Reference proteome</keyword>
<sequence length="480" mass="56846">MKIKILSQTKTITLEEQEFIKKILSLDSNSQEFIQILNEKFPFKEIDIFGWIEVLNKFDEIFEKEKLKESFIENLTNIEQFNKELIIGVLKFTKQILKKSKTHIGIYNSEEYIKRLLDIGEPFADYVLELVKVLYSKISPSNSNFSAQFSKNPSFTKIWQNELFSSLFTYSQISLITNEVHKFTFLDFAKIDENLKMQKELITDSSLMNFSFVIKKEEEKDQEKLLQQIQLNFSNWFSEIDELKNLSETQNLPEYFFPIIHQYYNRFKSFQKGVDGMKQNFKTKLIAFETLFSISSQNNPYIKQISKNYPDLVQELYSLALTDYKIENDLRFLSIQILMSIYRHAFLQAEIIEKAGFTSRIEVIDTKTIPGLMEYLMADLEDQLKEDPIYNFRFLKKLSKFILMITKTPNAILLFTNESQWILGTINLIKDENPEILPIITNFIEIWFFLLNRNTNAVPMIFYLKEIFIQMSLKELKQIS</sequence>
<reference evidence="1" key="1">
    <citation type="submission" date="2022-10" db="EMBL/GenBank/DDBJ databases">
        <title>Novel sulphate-reducing endosymbionts in the free-living metamonad Anaeramoeba.</title>
        <authorList>
            <person name="Jerlstrom-Hultqvist J."/>
            <person name="Cepicka I."/>
            <person name="Gallot-Lavallee L."/>
            <person name="Salas-Leiva D."/>
            <person name="Curtis B.A."/>
            <person name="Zahonova K."/>
            <person name="Pipaliya S."/>
            <person name="Dacks J."/>
            <person name="Roger A.J."/>
        </authorList>
    </citation>
    <scope>NUCLEOTIDE SEQUENCE</scope>
    <source>
        <strain evidence="1">BMAN</strain>
    </source>
</reference>
<comment type="caution">
    <text evidence="1">The sequence shown here is derived from an EMBL/GenBank/DDBJ whole genome shotgun (WGS) entry which is preliminary data.</text>
</comment>
<protein>
    <submittedName>
        <fullName evidence="1">Uncharacterized protein</fullName>
    </submittedName>
</protein>
<dbReference type="AlphaFoldDB" id="A0A9Q0LWX9"/>
<organism evidence="1 2">
    <name type="scientific">Anaeramoeba ignava</name>
    <name type="common">Anaerobic marine amoeba</name>
    <dbReference type="NCBI Taxonomy" id="1746090"/>
    <lineage>
        <taxon>Eukaryota</taxon>
        <taxon>Metamonada</taxon>
        <taxon>Anaeramoebidae</taxon>
        <taxon>Anaeramoeba</taxon>
    </lineage>
</organism>
<accession>A0A9Q0LWX9</accession>